<gene>
    <name evidence="1" type="ORF">LGQ90_06160</name>
</gene>
<proteinExistence type="predicted"/>
<dbReference type="Proteomes" id="UP001139414">
    <property type="component" value="Unassembled WGS sequence"/>
</dbReference>
<dbReference type="EMBL" id="JAJBZG010000002">
    <property type="protein sequence ID" value="MCB7480847.1"/>
    <property type="molecule type" value="Genomic_DNA"/>
</dbReference>
<name>A0A9X1RX74_9FLAO</name>
<comment type="caution">
    <text evidence="1">The sequence shown here is derived from an EMBL/GenBank/DDBJ whole genome shotgun (WGS) entry which is preliminary data.</text>
</comment>
<evidence type="ECO:0000313" key="2">
    <source>
        <dbReference type="Proteomes" id="UP001139414"/>
    </source>
</evidence>
<evidence type="ECO:0000313" key="1">
    <source>
        <dbReference type="EMBL" id="MCB7480847.1"/>
    </source>
</evidence>
<dbReference type="Pfam" id="PF06293">
    <property type="entry name" value="Kdo"/>
    <property type="match status" value="1"/>
</dbReference>
<sequence length="254" mass="30508">MKYHINTKYSKDSSQIKNLINHFDDPTHGELMSSGRNTIKIFKINEAKFSVKSFRIPNLINKISYKFFRKSKAERSFKYASILKEKGVGTPDPVAYSENYTQVVFLNSFYVCKHLECELTYRQLVTDPDYPDHENILRAFTRFTFELHEKQIQFLDHSPGNTLIQKEGDSFQFFLVDLNRMNFKELNFEERMLNFSRLTPKKEMVEIMADEYSKLIDKPAAEVFEKMWFYTNQFQEKFKRKKELKKKLKFWKKK</sequence>
<keyword evidence="2" id="KW-1185">Reference proteome</keyword>
<reference evidence="1" key="1">
    <citation type="submission" date="2021-10" db="EMBL/GenBank/DDBJ databases">
        <title>Gramella sp. ASW11-100T, isolated from marine sediment.</title>
        <authorList>
            <person name="Xia C."/>
        </authorList>
    </citation>
    <scope>NUCLEOTIDE SEQUENCE</scope>
    <source>
        <strain evidence="1">ASW11-100</strain>
    </source>
</reference>
<dbReference type="RefSeq" id="WP_229339249.1">
    <property type="nucleotide sequence ID" value="NZ_JAJBZG010000002.1"/>
</dbReference>
<accession>A0A9X1RX74</accession>
<dbReference type="AlphaFoldDB" id="A0A9X1RX74"/>
<organism evidence="1 2">
    <name type="scientific">Christiangramia sediminis</name>
    <dbReference type="NCBI Taxonomy" id="2881336"/>
    <lineage>
        <taxon>Bacteria</taxon>
        <taxon>Pseudomonadati</taxon>
        <taxon>Bacteroidota</taxon>
        <taxon>Flavobacteriia</taxon>
        <taxon>Flavobacteriales</taxon>
        <taxon>Flavobacteriaceae</taxon>
        <taxon>Christiangramia</taxon>
    </lineage>
</organism>
<protein>
    <submittedName>
        <fullName evidence="1">Kdo domain containing protein</fullName>
    </submittedName>
</protein>